<sequence length="389" mass="44982">MSSGSSLQGLRILIAIAAFDFSQLPHLEEVLDSYQDLCVTGATQVDVLIHATVAYPVALIDLLNSRLLPSCQGIFSLKIILKAPSLRLHLVDCHREIFYQKIDDYDIFIYTEDDIRVTPITVAAYWEETTRLRKMLGDERSSDFNVGIVRYEYNFPSNVVIDDKTRHATQNVTRVYWEHSKNAFDPFPEAVDAVPQEELKETHVHMDNHHQGMFLATSFLLKAWKDRKGCEFDKVRDRPGFKNRPSQPSEGTQRVWMSSQMLYGKRHCRVQQVVPMDSFGTLTVLHLPNKNYRRVGHFRNRTFSDGTEVFDQGTPGKLLTAMKLHLDMRKKYPKKPSQNYKGIIMEDDVHPAQQRSPLLDNRMSWYRNYVGRGGVLIDTDWNDLDLTER</sequence>
<comment type="caution">
    <text evidence="1">The sequence shown here is derived from an EMBL/GenBank/DDBJ whole genome shotgun (WGS) entry which is preliminary data.</text>
</comment>
<keyword evidence="2" id="KW-1185">Reference proteome</keyword>
<name>A0AAD2CY36_9STRA</name>
<accession>A0AAD2CY36</accession>
<dbReference type="Proteomes" id="UP001295423">
    <property type="component" value="Unassembled WGS sequence"/>
</dbReference>
<protein>
    <submittedName>
        <fullName evidence="1">Uncharacterized protein</fullName>
    </submittedName>
</protein>
<dbReference type="EMBL" id="CAKOGP040001446">
    <property type="protein sequence ID" value="CAJ1945487.1"/>
    <property type="molecule type" value="Genomic_DNA"/>
</dbReference>
<reference evidence="1" key="1">
    <citation type="submission" date="2023-08" db="EMBL/GenBank/DDBJ databases">
        <authorList>
            <person name="Audoor S."/>
            <person name="Bilcke G."/>
        </authorList>
    </citation>
    <scope>NUCLEOTIDE SEQUENCE</scope>
</reference>
<dbReference type="AlphaFoldDB" id="A0AAD2CY36"/>
<organism evidence="1 2">
    <name type="scientific">Cylindrotheca closterium</name>
    <dbReference type="NCBI Taxonomy" id="2856"/>
    <lineage>
        <taxon>Eukaryota</taxon>
        <taxon>Sar</taxon>
        <taxon>Stramenopiles</taxon>
        <taxon>Ochrophyta</taxon>
        <taxon>Bacillariophyta</taxon>
        <taxon>Bacillariophyceae</taxon>
        <taxon>Bacillariophycidae</taxon>
        <taxon>Bacillariales</taxon>
        <taxon>Bacillariaceae</taxon>
        <taxon>Cylindrotheca</taxon>
    </lineage>
</organism>
<evidence type="ECO:0000313" key="1">
    <source>
        <dbReference type="EMBL" id="CAJ1945487.1"/>
    </source>
</evidence>
<evidence type="ECO:0000313" key="2">
    <source>
        <dbReference type="Proteomes" id="UP001295423"/>
    </source>
</evidence>
<gene>
    <name evidence="1" type="ORF">CYCCA115_LOCUS9631</name>
</gene>
<proteinExistence type="predicted"/>